<sequence length="71" mass="8112">MAVDGVSDATCTLETGNQRDVQNKKPGFAVQYNTHLCPKSRVIEPARRRSLLLLQEKRNTKKKQEKDSQKK</sequence>
<comment type="caution">
    <text evidence="1">The sequence shown here is derived from an EMBL/GenBank/DDBJ whole genome shotgun (WGS) entry which is preliminary data.</text>
</comment>
<evidence type="ECO:0000313" key="1">
    <source>
        <dbReference type="EMBL" id="KAK8109768.1"/>
    </source>
</evidence>
<organism evidence="1 2">
    <name type="scientific">Apiospora kogelbergensis</name>
    <dbReference type="NCBI Taxonomy" id="1337665"/>
    <lineage>
        <taxon>Eukaryota</taxon>
        <taxon>Fungi</taxon>
        <taxon>Dikarya</taxon>
        <taxon>Ascomycota</taxon>
        <taxon>Pezizomycotina</taxon>
        <taxon>Sordariomycetes</taxon>
        <taxon>Xylariomycetidae</taxon>
        <taxon>Amphisphaeriales</taxon>
        <taxon>Apiosporaceae</taxon>
        <taxon>Apiospora</taxon>
    </lineage>
</organism>
<accession>A0AAW0QP23</accession>
<name>A0AAW0QP23_9PEZI</name>
<dbReference type="AlphaFoldDB" id="A0AAW0QP23"/>
<dbReference type="Proteomes" id="UP001392437">
    <property type="component" value="Unassembled WGS sequence"/>
</dbReference>
<gene>
    <name evidence="1" type="ORF">PG999_007905</name>
</gene>
<proteinExistence type="predicted"/>
<evidence type="ECO:0000313" key="2">
    <source>
        <dbReference type="Proteomes" id="UP001392437"/>
    </source>
</evidence>
<protein>
    <submittedName>
        <fullName evidence="1">Uncharacterized protein</fullName>
    </submittedName>
</protein>
<dbReference type="EMBL" id="JAQQWP010000007">
    <property type="protein sequence ID" value="KAK8109768.1"/>
    <property type="molecule type" value="Genomic_DNA"/>
</dbReference>
<keyword evidence="2" id="KW-1185">Reference proteome</keyword>
<reference evidence="1 2" key="1">
    <citation type="submission" date="2023-01" db="EMBL/GenBank/DDBJ databases">
        <title>Analysis of 21 Apiospora genomes using comparative genomics revels a genus with tremendous synthesis potential of carbohydrate active enzymes and secondary metabolites.</title>
        <authorList>
            <person name="Sorensen T."/>
        </authorList>
    </citation>
    <scope>NUCLEOTIDE SEQUENCE [LARGE SCALE GENOMIC DNA]</scope>
    <source>
        <strain evidence="1 2">CBS 117206</strain>
    </source>
</reference>